<sequence length="473" mass="51714">MKLFRRSRTALTSLGAFLGAPISVLIFVRLSSGGVRCIIVSHACHAGGQHGIQVLGSSIQSTRPGHTSLTSDAEALMSSTRLASLRTPLPLWIPLLRKLESVHAEYKCNYGISRLEKTSPSPSTYSPAPIMPLALDQAILGALFVEAVMYGICMTMGSVTTVVFLKADSQGALTHKRLLLVLLLMLLLATTHIILSFIRVFIGFISKLDLPGGPSAYFVTISNNVLLAKDGLFIVQTILGDSVNVWRCYVVCGQKKRIVAAPLVTLIAGIVCSCMIEYTLAHATSGNIFSAPSRWIKAFHVLMLITIVYCNAAIVWKIWRVGNFKHGGNKLFPVIIVIIETGALYTSNLIAFLVVYLNSSNGQYIALDLITPLVPVVFCLIILQIKYLQANDSKYYARTLDTTGPAISLATIRQTLHRQKRPNNAATTLSGFRVQPLEVNITVDATDFYSEQDVTEQQKSPLDHLDPRSVHMS</sequence>
<keyword evidence="2" id="KW-1133">Transmembrane helix</keyword>
<accession>A0A4Y9ZCH7</accession>
<evidence type="ECO:0000313" key="3">
    <source>
        <dbReference type="EMBL" id="TFY71109.1"/>
    </source>
</evidence>
<reference evidence="3 4" key="1">
    <citation type="submission" date="2019-02" db="EMBL/GenBank/DDBJ databases">
        <title>Genome sequencing of the rare red list fungi Dentipellis fragilis.</title>
        <authorList>
            <person name="Buettner E."/>
            <person name="Kellner H."/>
        </authorList>
    </citation>
    <scope>NUCLEOTIDE SEQUENCE [LARGE SCALE GENOMIC DNA]</scope>
    <source>
        <strain evidence="3 4">DSM 105465</strain>
    </source>
</reference>
<evidence type="ECO:0000313" key="4">
    <source>
        <dbReference type="Proteomes" id="UP000298327"/>
    </source>
</evidence>
<proteinExistence type="predicted"/>
<dbReference type="OrthoDB" id="3354175at2759"/>
<evidence type="ECO:0000256" key="2">
    <source>
        <dbReference type="SAM" id="Phobius"/>
    </source>
</evidence>
<feature type="transmembrane region" description="Helical" evidence="2">
    <location>
        <begin position="225"/>
        <end position="246"/>
    </location>
</feature>
<gene>
    <name evidence="3" type="ORF">EVG20_g1885</name>
</gene>
<feature type="transmembrane region" description="Helical" evidence="2">
    <location>
        <begin position="331"/>
        <end position="357"/>
    </location>
</feature>
<keyword evidence="2" id="KW-0812">Transmembrane</keyword>
<feature type="compositionally biased region" description="Basic and acidic residues" evidence="1">
    <location>
        <begin position="461"/>
        <end position="473"/>
    </location>
</feature>
<dbReference type="EMBL" id="SEOQ01000066">
    <property type="protein sequence ID" value="TFY71109.1"/>
    <property type="molecule type" value="Genomic_DNA"/>
</dbReference>
<comment type="caution">
    <text evidence="3">The sequence shown here is derived from an EMBL/GenBank/DDBJ whole genome shotgun (WGS) entry which is preliminary data.</text>
</comment>
<protein>
    <submittedName>
        <fullName evidence="3">Uncharacterized protein</fullName>
    </submittedName>
</protein>
<organism evidence="3 4">
    <name type="scientific">Dentipellis fragilis</name>
    <dbReference type="NCBI Taxonomy" id="205917"/>
    <lineage>
        <taxon>Eukaryota</taxon>
        <taxon>Fungi</taxon>
        <taxon>Dikarya</taxon>
        <taxon>Basidiomycota</taxon>
        <taxon>Agaricomycotina</taxon>
        <taxon>Agaricomycetes</taxon>
        <taxon>Russulales</taxon>
        <taxon>Hericiaceae</taxon>
        <taxon>Dentipellis</taxon>
    </lineage>
</organism>
<feature type="transmembrane region" description="Helical" evidence="2">
    <location>
        <begin position="298"/>
        <end position="319"/>
    </location>
</feature>
<dbReference type="STRING" id="205917.A0A4Y9ZCH7"/>
<feature type="transmembrane region" description="Helical" evidence="2">
    <location>
        <begin position="258"/>
        <end position="278"/>
    </location>
</feature>
<keyword evidence="4" id="KW-1185">Reference proteome</keyword>
<dbReference type="AlphaFoldDB" id="A0A4Y9ZCH7"/>
<dbReference type="Proteomes" id="UP000298327">
    <property type="component" value="Unassembled WGS sequence"/>
</dbReference>
<feature type="region of interest" description="Disordered" evidence="1">
    <location>
        <begin position="452"/>
        <end position="473"/>
    </location>
</feature>
<feature type="transmembrane region" description="Helical" evidence="2">
    <location>
        <begin position="139"/>
        <end position="165"/>
    </location>
</feature>
<keyword evidence="2" id="KW-0472">Membrane</keyword>
<feature type="transmembrane region" description="Helical" evidence="2">
    <location>
        <begin position="369"/>
        <end position="388"/>
    </location>
</feature>
<name>A0A4Y9ZCH7_9AGAM</name>
<feature type="transmembrane region" description="Helical" evidence="2">
    <location>
        <begin position="177"/>
        <end position="205"/>
    </location>
</feature>
<evidence type="ECO:0000256" key="1">
    <source>
        <dbReference type="SAM" id="MobiDB-lite"/>
    </source>
</evidence>